<keyword evidence="1" id="KW-1133">Transmembrane helix</keyword>
<dbReference type="KEGG" id="mmq:MmarC5_0927"/>
<evidence type="ECO:0000313" key="3">
    <source>
        <dbReference type="Proteomes" id="UP000000253"/>
    </source>
</evidence>
<keyword evidence="1" id="KW-0472">Membrane</keyword>
<proteinExistence type="predicted"/>
<name>A4FYE9_METM5</name>
<protein>
    <submittedName>
        <fullName evidence="2">Uncharacterized protein</fullName>
    </submittedName>
</protein>
<feature type="transmembrane region" description="Helical" evidence="1">
    <location>
        <begin position="63"/>
        <end position="80"/>
    </location>
</feature>
<evidence type="ECO:0000256" key="1">
    <source>
        <dbReference type="SAM" id="Phobius"/>
    </source>
</evidence>
<sequence>MPNKKEHGRKLIKKQEWALITTILFFIGFFGIHEIVIKNLFIYPLIGDPIIHILGIRIEVDGIILNMLGMIWGATLWNTGKRVIF</sequence>
<dbReference type="EMBL" id="CP000609">
    <property type="protein sequence ID" value="ABO35233.1"/>
    <property type="molecule type" value="Genomic_DNA"/>
</dbReference>
<feature type="transmembrane region" description="Helical" evidence="1">
    <location>
        <begin position="20"/>
        <end position="43"/>
    </location>
</feature>
<organism evidence="2 3">
    <name type="scientific">Methanococcus maripaludis (strain C5 / ATCC BAA-1333)</name>
    <dbReference type="NCBI Taxonomy" id="402880"/>
    <lineage>
        <taxon>Archaea</taxon>
        <taxon>Methanobacteriati</taxon>
        <taxon>Methanobacteriota</taxon>
        <taxon>Methanomada group</taxon>
        <taxon>Methanococci</taxon>
        <taxon>Methanococcales</taxon>
        <taxon>Methanococcaceae</taxon>
        <taxon>Methanococcus</taxon>
    </lineage>
</organism>
<keyword evidence="1" id="KW-0812">Transmembrane</keyword>
<dbReference type="AlphaFoldDB" id="A4FYE9"/>
<accession>A4FYE9</accession>
<gene>
    <name evidence="2" type="ordered locus">MmarC5_0927</name>
</gene>
<reference evidence="2 3" key="1">
    <citation type="submission" date="2007-03" db="EMBL/GenBank/DDBJ databases">
        <title>Complete sequence of chromosome of Methanococcus maripaludis C5.</title>
        <authorList>
            <consortium name="US DOE Joint Genome Institute"/>
            <person name="Copeland A."/>
            <person name="Lucas S."/>
            <person name="Lapidus A."/>
            <person name="Barry K."/>
            <person name="Glavina del Rio T."/>
            <person name="Dalin E."/>
            <person name="Tice H."/>
            <person name="Pitluck S."/>
            <person name="Chertkov O."/>
            <person name="Brettin T."/>
            <person name="Bruce D."/>
            <person name="Han C."/>
            <person name="Detter J.C."/>
            <person name="Schmutz J."/>
            <person name="Larimer F."/>
            <person name="Land M."/>
            <person name="Hauser L."/>
            <person name="Kyrpides N."/>
            <person name="Mikhailova N."/>
            <person name="Sieprawska-Lupa M."/>
            <person name="Whitman W.B."/>
            <person name="Richardson P."/>
        </authorList>
    </citation>
    <scope>NUCLEOTIDE SEQUENCE [LARGE SCALE GENOMIC DNA]</scope>
    <source>
        <strain evidence="3">C5 / ATCC BAA-1333</strain>
    </source>
</reference>
<evidence type="ECO:0000313" key="2">
    <source>
        <dbReference type="EMBL" id="ABO35233.1"/>
    </source>
</evidence>
<dbReference type="HOGENOM" id="CLU_2504969_0_0_2"/>
<dbReference type="Proteomes" id="UP000000253">
    <property type="component" value="Chromosome"/>
</dbReference>
<dbReference type="STRING" id="402880.MmarC5_0927"/>